<feature type="transmembrane region" description="Helical" evidence="2">
    <location>
        <begin position="12"/>
        <end position="31"/>
    </location>
</feature>
<keyword evidence="2" id="KW-0472">Membrane</keyword>
<proteinExistence type="predicted"/>
<dbReference type="Proteomes" id="UP000529637">
    <property type="component" value="Unassembled WGS sequence"/>
</dbReference>
<dbReference type="EMBL" id="JABWMJ010000011">
    <property type="protein sequence ID" value="NUZ08232.1"/>
    <property type="molecule type" value="Genomic_DNA"/>
</dbReference>
<organism evidence="3 4">
    <name type="scientific">Piscinibacter koreensis</name>
    <dbReference type="NCBI Taxonomy" id="2742824"/>
    <lineage>
        <taxon>Bacteria</taxon>
        <taxon>Pseudomonadati</taxon>
        <taxon>Pseudomonadota</taxon>
        <taxon>Betaproteobacteria</taxon>
        <taxon>Burkholderiales</taxon>
        <taxon>Sphaerotilaceae</taxon>
        <taxon>Piscinibacter</taxon>
    </lineage>
</organism>
<protein>
    <submittedName>
        <fullName evidence="3">Uncharacterized protein</fullName>
    </submittedName>
</protein>
<comment type="caution">
    <text evidence="3">The sequence shown here is derived from an EMBL/GenBank/DDBJ whole genome shotgun (WGS) entry which is preliminary data.</text>
</comment>
<feature type="transmembrane region" description="Helical" evidence="2">
    <location>
        <begin position="37"/>
        <end position="59"/>
    </location>
</feature>
<keyword evidence="4" id="KW-1185">Reference proteome</keyword>
<gene>
    <name evidence="3" type="ORF">HQN59_20945</name>
</gene>
<evidence type="ECO:0000313" key="4">
    <source>
        <dbReference type="Proteomes" id="UP000529637"/>
    </source>
</evidence>
<evidence type="ECO:0000256" key="2">
    <source>
        <dbReference type="SAM" id="Phobius"/>
    </source>
</evidence>
<feature type="region of interest" description="Disordered" evidence="1">
    <location>
        <begin position="64"/>
        <end position="85"/>
    </location>
</feature>
<keyword evidence="2" id="KW-1133">Transmembrane helix</keyword>
<accession>A0A7Y6NRX2</accession>
<keyword evidence="2" id="KW-0812">Transmembrane</keyword>
<sequence>MVLKLTPARVDVVVWSSIYGGLLVLGLGLAVQRELPAAGWVIAVVGGLAALLGVVLIGVRSRMTDPAAKPDPRAGGTADTPRRTP</sequence>
<reference evidence="3 4" key="1">
    <citation type="submission" date="2020-06" db="EMBL/GenBank/DDBJ databases">
        <title>Schlegella sp. ID0723 isolated from air conditioner.</title>
        <authorList>
            <person name="Kim D.Y."/>
            <person name="Kim D.-U."/>
        </authorList>
    </citation>
    <scope>NUCLEOTIDE SEQUENCE [LARGE SCALE GENOMIC DNA]</scope>
    <source>
        <strain evidence="3 4">ID0723</strain>
    </source>
</reference>
<name>A0A7Y6NRX2_9BURK</name>
<dbReference type="AlphaFoldDB" id="A0A7Y6NRX2"/>
<evidence type="ECO:0000256" key="1">
    <source>
        <dbReference type="SAM" id="MobiDB-lite"/>
    </source>
</evidence>
<evidence type="ECO:0000313" key="3">
    <source>
        <dbReference type="EMBL" id="NUZ08232.1"/>
    </source>
</evidence>